<dbReference type="Gene3D" id="2.60.450.10">
    <property type="entry name" value="Lipopolysaccharide (LPS) transport protein A like domain"/>
    <property type="match status" value="1"/>
</dbReference>
<dbReference type="RefSeq" id="WP_120367881.1">
    <property type="nucleotide sequence ID" value="NZ_RAXZ01000018.1"/>
</dbReference>
<organism evidence="7 8">
    <name type="scientific">Acinetobacter cumulans</name>
    <dbReference type="NCBI Taxonomy" id="2136182"/>
    <lineage>
        <taxon>Bacteria</taxon>
        <taxon>Pseudomonadati</taxon>
        <taxon>Pseudomonadota</taxon>
        <taxon>Gammaproteobacteria</taxon>
        <taxon>Moraxellales</taxon>
        <taxon>Moraxellaceae</taxon>
        <taxon>Acinetobacter</taxon>
    </lineage>
</organism>
<sequence length="827" mass="93645" precursor="true">MKHQFKFNPLATAILTLLCGSSITGYAADQTASTVTNAELKKSITETYPGQKFFEQYYIDKSAPEAQQRQGHQLSSAYCQGAWVTPIASDTKAASPETATSTITADYGHFDPNGDSILEGNVVIDQEGRQIRADQIKIDKTKTYANASGNVQMAQSGLLSQSDNVDYNLKTQQGDLNNSLYIAEQQHAHGRADKISRTSTSTLELDNATYTTCPPDEKPTWKIQADHIKLNQETGRGETKGTKLYVKDVPVMAVPYFNFPIDERRTTGILTPSFGFTNDGGLELGVPVYLNLAPNYDATITPRFLADRGAMLEAEFRYLTKNFGQGLISGGALPSDSGYNDKDRKFLHAEHNWQINDQFSTNLDYNYASDKDYFADLNNNPNSRTDLNLRRAWELNYKHGIPGLKAQLKVEDFQTLDKTVKDEDRPYARLPQFLVNYKTGNPLGLQYEFNHDTAYFKKDINDYSIYNNNLNSFEPSGTRIYNDFSVRYNYRTPFAFVIPEATVRNVNTFFDKNTIDYLQSNGNNAVQTNSSNETKSITVPQFTLDAGLVFEKQGKFLQTLTPRVFYAYSPYRNQDSHPNFDSATASVSYDQLFSPYRFYGHDRLEDNNFTSLGLSYSLFDDVGLERLKASVGQSFYFEDRRVTLNNTSDDFDRERHTGPVVSLTSQLSERFTINANSAWMANGDNAERDIQAYYTSDKGSLYNLGYFNRRAIPNRQDHYDQVVASFIQPVHNNWRIIGHAQYDLDNSVAREYLLGVNYESCCWGVSVYGRSYYNDLDNVKDDGVNPKRAIMAEFTLKGLGGFNNKLSSLLENRILGFNNINQNWTER</sequence>
<keyword evidence="2 4" id="KW-0472">Membrane</keyword>
<evidence type="ECO:0000256" key="2">
    <source>
        <dbReference type="ARBA" id="ARBA00023136"/>
    </source>
</evidence>
<dbReference type="GO" id="GO:1990351">
    <property type="term" value="C:transporter complex"/>
    <property type="evidence" value="ECO:0007669"/>
    <property type="project" value="TreeGrafter"/>
</dbReference>
<dbReference type="AlphaFoldDB" id="A0A3A8FWU0"/>
<comment type="caution">
    <text evidence="7">The sequence shown here is derived from an EMBL/GenBank/DDBJ whole genome shotgun (WGS) entry which is preliminary data.</text>
</comment>
<comment type="function">
    <text evidence="4">Together with LptE, is involved in the assembly of lipopolysaccharide (LPS) at the surface of the outer membrane.</text>
</comment>
<evidence type="ECO:0000313" key="8">
    <source>
        <dbReference type="Proteomes" id="UP000281084"/>
    </source>
</evidence>
<keyword evidence="1 4" id="KW-0732">Signal</keyword>
<evidence type="ECO:0000259" key="6">
    <source>
        <dbReference type="Pfam" id="PF04453"/>
    </source>
</evidence>
<dbReference type="InterPro" id="IPR020889">
    <property type="entry name" value="LipoPS_assembly_LptD"/>
</dbReference>
<dbReference type="HAMAP" id="MF_01411">
    <property type="entry name" value="LPS_assembly_LptD"/>
    <property type="match status" value="1"/>
</dbReference>
<dbReference type="PANTHER" id="PTHR30189:SF1">
    <property type="entry name" value="LPS-ASSEMBLY PROTEIN LPTD"/>
    <property type="match status" value="1"/>
</dbReference>
<accession>A0A3A8FWU0</accession>
<comment type="similarity">
    <text evidence="4">Belongs to the LptD family.</text>
</comment>
<reference evidence="7 8" key="1">
    <citation type="submission" date="2018-09" db="EMBL/GenBank/DDBJ databases">
        <title>The draft genome of Acinetobacter spp. strains.</title>
        <authorList>
            <person name="Qin J."/>
            <person name="Feng Y."/>
            <person name="Zong Z."/>
        </authorList>
    </citation>
    <scope>NUCLEOTIDE SEQUENCE [LARGE SCALE GENOMIC DNA]</scope>
    <source>
        <strain evidence="7 8">WCHAc060002</strain>
    </source>
</reference>
<evidence type="ECO:0000313" key="7">
    <source>
        <dbReference type="EMBL" id="RKG50629.1"/>
    </source>
</evidence>
<comment type="caution">
    <text evidence="4">Lacks conserved residue(s) required for the propagation of feature annotation.</text>
</comment>
<dbReference type="InterPro" id="IPR007543">
    <property type="entry name" value="LptD_C"/>
</dbReference>
<dbReference type="Pfam" id="PF03968">
    <property type="entry name" value="LptD_N"/>
    <property type="match status" value="1"/>
</dbReference>
<evidence type="ECO:0000256" key="3">
    <source>
        <dbReference type="ARBA" id="ARBA00023237"/>
    </source>
</evidence>
<dbReference type="InterPro" id="IPR005653">
    <property type="entry name" value="OstA-like_N"/>
</dbReference>
<dbReference type="GO" id="GO:0009279">
    <property type="term" value="C:cell outer membrane"/>
    <property type="evidence" value="ECO:0007669"/>
    <property type="project" value="UniProtKB-SubCell"/>
</dbReference>
<protein>
    <recommendedName>
        <fullName evidence="4">LPS-assembly protein LptD</fullName>
    </recommendedName>
</protein>
<keyword evidence="3 4" id="KW-0998">Cell outer membrane</keyword>
<feature type="domain" description="LptD C-terminal" evidence="6">
    <location>
        <begin position="342"/>
        <end position="734"/>
    </location>
</feature>
<comment type="subcellular location">
    <subcellularLocation>
        <location evidence="4">Cell outer membrane</location>
    </subcellularLocation>
</comment>
<dbReference type="GO" id="GO:0043165">
    <property type="term" value="P:Gram-negative-bacterium-type cell outer membrane assembly"/>
    <property type="evidence" value="ECO:0007669"/>
    <property type="project" value="UniProtKB-UniRule"/>
</dbReference>
<evidence type="ECO:0000256" key="1">
    <source>
        <dbReference type="ARBA" id="ARBA00022729"/>
    </source>
</evidence>
<name>A0A3A8FWU0_9GAMM</name>
<dbReference type="Proteomes" id="UP000281084">
    <property type="component" value="Unassembled WGS sequence"/>
</dbReference>
<dbReference type="Pfam" id="PF04453">
    <property type="entry name" value="LptD"/>
    <property type="match status" value="1"/>
</dbReference>
<feature type="chain" id="PRO_5017492011" description="LPS-assembly protein LptD" evidence="4">
    <location>
        <begin position="28"/>
        <end position="827"/>
    </location>
</feature>
<gene>
    <name evidence="4" type="primary">lptD</name>
    <name evidence="7" type="ORF">D7V64_12190</name>
</gene>
<dbReference type="EMBL" id="RAXZ01000018">
    <property type="protein sequence ID" value="RKG50629.1"/>
    <property type="molecule type" value="Genomic_DNA"/>
</dbReference>
<feature type="signal peptide" evidence="4">
    <location>
        <begin position="1"/>
        <end position="27"/>
    </location>
</feature>
<dbReference type="GO" id="GO:0015920">
    <property type="term" value="P:lipopolysaccharide transport"/>
    <property type="evidence" value="ECO:0007669"/>
    <property type="project" value="InterPro"/>
</dbReference>
<dbReference type="InterPro" id="IPR050218">
    <property type="entry name" value="LptD"/>
</dbReference>
<proteinExistence type="inferred from homology"/>
<evidence type="ECO:0000256" key="4">
    <source>
        <dbReference type="HAMAP-Rule" id="MF_01411"/>
    </source>
</evidence>
<dbReference type="PANTHER" id="PTHR30189">
    <property type="entry name" value="LPS-ASSEMBLY PROTEIN"/>
    <property type="match status" value="1"/>
</dbReference>
<evidence type="ECO:0000259" key="5">
    <source>
        <dbReference type="Pfam" id="PF03968"/>
    </source>
</evidence>
<feature type="domain" description="Organic solvent tolerance-like N-terminal" evidence="5">
    <location>
        <begin position="103"/>
        <end position="235"/>
    </location>
</feature>
<comment type="subunit">
    <text evidence="4">Component of the lipopolysaccharide transport and assembly complex. Interacts with LptE and LptA.</text>
</comment>